<evidence type="ECO:0000256" key="1">
    <source>
        <dbReference type="ARBA" id="ARBA00023015"/>
    </source>
</evidence>
<dbReference type="InterPro" id="IPR009057">
    <property type="entry name" value="Homeodomain-like_sf"/>
</dbReference>
<keyword evidence="7" id="KW-1185">Reference proteome</keyword>
<keyword evidence="3" id="KW-0804">Transcription</keyword>
<dbReference type="Pfam" id="PF12833">
    <property type="entry name" value="HTH_18"/>
    <property type="match status" value="1"/>
</dbReference>
<gene>
    <name evidence="6" type="ORF">HHX25_16300</name>
</gene>
<organism evidence="6 7">
    <name type="scientific">Flavivirga algicola</name>
    <dbReference type="NCBI Taxonomy" id="2729136"/>
    <lineage>
        <taxon>Bacteria</taxon>
        <taxon>Pseudomonadati</taxon>
        <taxon>Bacteroidota</taxon>
        <taxon>Flavobacteriia</taxon>
        <taxon>Flavobacteriales</taxon>
        <taxon>Flavobacteriaceae</taxon>
        <taxon>Flavivirga</taxon>
    </lineage>
</organism>
<keyword evidence="2" id="KW-0238">DNA-binding</keyword>
<dbReference type="PANTHER" id="PTHR43280">
    <property type="entry name" value="ARAC-FAMILY TRANSCRIPTIONAL REGULATOR"/>
    <property type="match status" value="1"/>
</dbReference>
<feature type="transmembrane region" description="Helical" evidence="4">
    <location>
        <begin position="60"/>
        <end position="83"/>
    </location>
</feature>
<evidence type="ECO:0000313" key="6">
    <source>
        <dbReference type="EMBL" id="NMH89074.1"/>
    </source>
</evidence>
<dbReference type="SUPFAM" id="SSF46689">
    <property type="entry name" value="Homeodomain-like"/>
    <property type="match status" value="1"/>
</dbReference>
<keyword evidence="1" id="KW-0805">Transcription regulation</keyword>
<dbReference type="PANTHER" id="PTHR43280:SF29">
    <property type="entry name" value="ARAC-FAMILY TRANSCRIPTIONAL REGULATOR"/>
    <property type="match status" value="1"/>
</dbReference>
<feature type="domain" description="HTH araC/xylS-type" evidence="5">
    <location>
        <begin position="257"/>
        <end position="365"/>
    </location>
</feature>
<dbReference type="InterPro" id="IPR018060">
    <property type="entry name" value="HTH_AraC"/>
</dbReference>
<dbReference type="PROSITE" id="PS00041">
    <property type="entry name" value="HTH_ARAC_FAMILY_1"/>
    <property type="match status" value="1"/>
</dbReference>
<feature type="transmembrane region" description="Helical" evidence="4">
    <location>
        <begin position="210"/>
        <end position="230"/>
    </location>
</feature>
<keyword evidence="4" id="KW-1133">Transmembrane helix</keyword>
<dbReference type="EMBL" id="JABBHF010000010">
    <property type="protein sequence ID" value="NMH89074.1"/>
    <property type="molecule type" value="Genomic_DNA"/>
</dbReference>
<feature type="transmembrane region" description="Helical" evidence="4">
    <location>
        <begin position="6"/>
        <end position="24"/>
    </location>
</feature>
<dbReference type="PROSITE" id="PS01124">
    <property type="entry name" value="HTH_ARAC_FAMILY_2"/>
    <property type="match status" value="1"/>
</dbReference>
<keyword evidence="4" id="KW-0812">Transmembrane</keyword>
<evidence type="ECO:0000256" key="3">
    <source>
        <dbReference type="ARBA" id="ARBA00023163"/>
    </source>
</evidence>
<reference evidence="6 7" key="1">
    <citation type="submission" date="2020-04" db="EMBL/GenBank/DDBJ databases">
        <title>A Flavivirga sp. nov.</title>
        <authorList>
            <person name="Sun X."/>
        </authorList>
    </citation>
    <scope>NUCLEOTIDE SEQUENCE [LARGE SCALE GENOMIC DNA]</scope>
    <source>
        <strain evidence="6 7">Y03</strain>
    </source>
</reference>
<dbReference type="InterPro" id="IPR018062">
    <property type="entry name" value="HTH_AraC-typ_CS"/>
</dbReference>
<protein>
    <submittedName>
        <fullName evidence="6">AraC family transcriptional regulator</fullName>
    </submittedName>
</protein>
<feature type="transmembrane region" description="Helical" evidence="4">
    <location>
        <begin position="141"/>
        <end position="160"/>
    </location>
</feature>
<comment type="caution">
    <text evidence="6">The sequence shown here is derived from an EMBL/GenBank/DDBJ whole genome shotgun (WGS) entry which is preliminary data.</text>
</comment>
<dbReference type="RefSeq" id="WP_169675712.1">
    <property type="nucleotide sequence ID" value="NZ_JABBHF010000010.1"/>
</dbReference>
<feature type="transmembrane region" description="Helical" evidence="4">
    <location>
        <begin position="104"/>
        <end position="121"/>
    </location>
</feature>
<evidence type="ECO:0000256" key="2">
    <source>
        <dbReference type="ARBA" id="ARBA00023125"/>
    </source>
</evidence>
<evidence type="ECO:0000313" key="7">
    <source>
        <dbReference type="Proteomes" id="UP000746690"/>
    </source>
</evidence>
<feature type="transmembrane region" description="Helical" evidence="4">
    <location>
        <begin position="181"/>
        <end position="204"/>
    </location>
</feature>
<feature type="transmembrane region" description="Helical" evidence="4">
    <location>
        <begin position="36"/>
        <end position="54"/>
    </location>
</feature>
<sequence>MKLIIDFIIITGLVLNIFVLLGLLKIKGKQAPHKILIIMWGFIFLSLIHFYAKLHGMDLLYIMTFIFANGVRIFLAPLIFVYIKSIFQPYKSLIKKNLVHFTPFLIYLIIYILPSVVNHLAEKEVFQHVKLIDATMNQGLVLDLISLVYLILSARLFLVSKQHLKHQYSNINAKDFLWIRNFLFCFIIIIILDLILVFLALWFNLNPAELGYITIVFLVASMIYLGYYGLTQSTIFLPDFLVDKRAKPREINISELSGFQEKLEYSLNTDKPYLQPGLTLSVLAEHLGISDRKLSMVINDIMKTSFYDLINKYRIEEAKKKLASSDYDKYSITGIAEICGFNSKSSFYRIFKKETGMTPTQYKNSIDKVS</sequence>
<keyword evidence="4" id="KW-0472">Membrane</keyword>
<proteinExistence type="predicted"/>
<dbReference type="PRINTS" id="PR00032">
    <property type="entry name" value="HTHARAC"/>
</dbReference>
<evidence type="ECO:0000259" key="5">
    <source>
        <dbReference type="PROSITE" id="PS01124"/>
    </source>
</evidence>
<dbReference type="SMART" id="SM00342">
    <property type="entry name" value="HTH_ARAC"/>
    <property type="match status" value="1"/>
</dbReference>
<evidence type="ECO:0000256" key="4">
    <source>
        <dbReference type="SAM" id="Phobius"/>
    </source>
</evidence>
<dbReference type="InterPro" id="IPR020449">
    <property type="entry name" value="Tscrpt_reg_AraC-type_HTH"/>
</dbReference>
<name>A0ABX1S3R4_9FLAO</name>
<dbReference type="Proteomes" id="UP000746690">
    <property type="component" value="Unassembled WGS sequence"/>
</dbReference>
<accession>A0ABX1S3R4</accession>
<dbReference type="Gene3D" id="1.10.10.60">
    <property type="entry name" value="Homeodomain-like"/>
    <property type="match status" value="2"/>
</dbReference>